<proteinExistence type="predicted"/>
<reference evidence="5" key="1">
    <citation type="submission" date="2020-05" db="EMBL/GenBank/DDBJ databases">
        <authorList>
            <person name="Chiriac C."/>
            <person name="Salcher M."/>
            <person name="Ghai R."/>
            <person name="Kavagutti S V."/>
        </authorList>
    </citation>
    <scope>NUCLEOTIDE SEQUENCE</scope>
</reference>
<feature type="domain" description="HTH tetR-type" evidence="4">
    <location>
        <begin position="18"/>
        <end position="78"/>
    </location>
</feature>
<accession>A0A6J6L4T5</accession>
<keyword evidence="1" id="KW-0805">Transcription regulation</keyword>
<dbReference type="PROSITE" id="PS50977">
    <property type="entry name" value="HTH_TETR_2"/>
    <property type="match status" value="2"/>
</dbReference>
<dbReference type="GO" id="GO:0000976">
    <property type="term" value="F:transcription cis-regulatory region binding"/>
    <property type="evidence" value="ECO:0007669"/>
    <property type="project" value="TreeGrafter"/>
</dbReference>
<evidence type="ECO:0000256" key="2">
    <source>
        <dbReference type="ARBA" id="ARBA00023125"/>
    </source>
</evidence>
<dbReference type="InterPro" id="IPR001647">
    <property type="entry name" value="HTH_TetR"/>
</dbReference>
<keyword evidence="3" id="KW-0804">Transcription</keyword>
<dbReference type="PANTHER" id="PTHR30055">
    <property type="entry name" value="HTH-TYPE TRANSCRIPTIONAL REGULATOR RUTR"/>
    <property type="match status" value="1"/>
</dbReference>
<dbReference type="InterPro" id="IPR009057">
    <property type="entry name" value="Homeodomain-like_sf"/>
</dbReference>
<evidence type="ECO:0000256" key="1">
    <source>
        <dbReference type="ARBA" id="ARBA00023015"/>
    </source>
</evidence>
<dbReference type="AlphaFoldDB" id="A0A6J6L4T5"/>
<evidence type="ECO:0000259" key="4">
    <source>
        <dbReference type="PROSITE" id="PS50977"/>
    </source>
</evidence>
<name>A0A6J6L4T5_9ZZZZ</name>
<dbReference type="Pfam" id="PF00440">
    <property type="entry name" value="TetR_N"/>
    <property type="match status" value="2"/>
</dbReference>
<dbReference type="InterPro" id="IPR050109">
    <property type="entry name" value="HTH-type_TetR-like_transc_reg"/>
</dbReference>
<dbReference type="PANTHER" id="PTHR30055:SF234">
    <property type="entry name" value="HTH-TYPE TRANSCRIPTIONAL REGULATOR BETI"/>
    <property type="match status" value="1"/>
</dbReference>
<evidence type="ECO:0000313" key="5">
    <source>
        <dbReference type="EMBL" id="CAB4655703.1"/>
    </source>
</evidence>
<sequence length="397" mass="42984">MTTQPAPVVRRATSERSTRNAAAVMKALTQEAIDRGLDGIATSSIAKRAGLTTGAVYSRYENNDEMLIALWESVVAPALAAHVRETIDAVISPSAQPSTELITQIEKPSRLLSLGAEFVVMAQRNEVVGEVVIAEVSKWLHDAGLNPKSNSITRAGVALGASIAIGSILRSYVTGSNPGMRMIVDGIHNAYLVAKPTSKPRKTVAPKPIRSATGSPLRDALIDATAEVMSKTGFTGATISRIARKSGVTSGSIYNFYPDKEALMNDAVSELMRTTQRQNLDSKRTASSAKEPNFGLTDSFDFGLIPDRRTWLRFRQECLIATRHHKKTHSEMKKVVLELDAAMKASFPKVDQAIITLVSMGEQAIGYGYSSLFGYTDLFSKCDFDAIMVQVAKQNSL</sequence>
<dbReference type="PRINTS" id="PR00455">
    <property type="entry name" value="HTHTETR"/>
</dbReference>
<evidence type="ECO:0000256" key="3">
    <source>
        <dbReference type="ARBA" id="ARBA00023163"/>
    </source>
</evidence>
<keyword evidence="2" id="KW-0238">DNA-binding</keyword>
<organism evidence="5">
    <name type="scientific">freshwater metagenome</name>
    <dbReference type="NCBI Taxonomy" id="449393"/>
    <lineage>
        <taxon>unclassified sequences</taxon>
        <taxon>metagenomes</taxon>
        <taxon>ecological metagenomes</taxon>
    </lineage>
</organism>
<protein>
    <submittedName>
        <fullName evidence="5">Unannotated protein</fullName>
    </submittedName>
</protein>
<dbReference type="Gene3D" id="1.10.357.10">
    <property type="entry name" value="Tetracycline Repressor, domain 2"/>
    <property type="match status" value="2"/>
</dbReference>
<feature type="domain" description="HTH tetR-type" evidence="4">
    <location>
        <begin position="215"/>
        <end position="275"/>
    </location>
</feature>
<dbReference type="SUPFAM" id="SSF46689">
    <property type="entry name" value="Homeodomain-like"/>
    <property type="match status" value="2"/>
</dbReference>
<dbReference type="GO" id="GO:0003700">
    <property type="term" value="F:DNA-binding transcription factor activity"/>
    <property type="evidence" value="ECO:0007669"/>
    <property type="project" value="TreeGrafter"/>
</dbReference>
<dbReference type="EMBL" id="CAEZWH010000131">
    <property type="protein sequence ID" value="CAB4655703.1"/>
    <property type="molecule type" value="Genomic_DNA"/>
</dbReference>
<gene>
    <name evidence="5" type="ORF">UFOPK2195_00728</name>
</gene>